<evidence type="ECO:0000313" key="1">
    <source>
        <dbReference type="EMBL" id="KAF6410799.1"/>
    </source>
</evidence>
<sequence>MPQSNILCPSVATELSPGSGRRGWEGAVLPALGLSASCCPFKRPPQWERVGVLLPRGGMARVVPGLGSVPLPPGNTSRSPSHFGLFLTRWPEEFREVCTCALTIPRFPQRRGLSLWSLSQESGD</sequence>
<evidence type="ECO:0000313" key="2">
    <source>
        <dbReference type="Proteomes" id="UP000593571"/>
    </source>
</evidence>
<accession>A0A7J8CJ37</accession>
<dbReference type="EMBL" id="JACASE010000014">
    <property type="protein sequence ID" value="KAF6410799.1"/>
    <property type="molecule type" value="Genomic_DNA"/>
</dbReference>
<organism evidence="1 2">
    <name type="scientific">Rousettus aegyptiacus</name>
    <name type="common">Egyptian fruit bat</name>
    <name type="synonym">Pteropus aegyptiacus</name>
    <dbReference type="NCBI Taxonomy" id="9407"/>
    <lineage>
        <taxon>Eukaryota</taxon>
        <taxon>Metazoa</taxon>
        <taxon>Chordata</taxon>
        <taxon>Craniata</taxon>
        <taxon>Vertebrata</taxon>
        <taxon>Euteleostomi</taxon>
        <taxon>Mammalia</taxon>
        <taxon>Eutheria</taxon>
        <taxon>Laurasiatheria</taxon>
        <taxon>Chiroptera</taxon>
        <taxon>Yinpterochiroptera</taxon>
        <taxon>Pteropodoidea</taxon>
        <taxon>Pteropodidae</taxon>
        <taxon>Rousettinae</taxon>
        <taxon>Rousettus</taxon>
    </lineage>
</organism>
<proteinExistence type="predicted"/>
<name>A0A7J8CJ37_ROUAE</name>
<comment type="caution">
    <text evidence="1">The sequence shown here is derived from an EMBL/GenBank/DDBJ whole genome shotgun (WGS) entry which is preliminary data.</text>
</comment>
<dbReference type="Proteomes" id="UP000593571">
    <property type="component" value="Unassembled WGS sequence"/>
</dbReference>
<dbReference type="AlphaFoldDB" id="A0A7J8CJ37"/>
<gene>
    <name evidence="1" type="ORF">HJG63_009236</name>
</gene>
<reference evidence="1 2" key="1">
    <citation type="journal article" date="2020" name="Nature">
        <title>Six reference-quality genomes reveal evolution of bat adaptations.</title>
        <authorList>
            <person name="Jebb D."/>
            <person name="Huang Z."/>
            <person name="Pippel M."/>
            <person name="Hughes G.M."/>
            <person name="Lavrichenko K."/>
            <person name="Devanna P."/>
            <person name="Winkler S."/>
            <person name="Jermiin L.S."/>
            <person name="Skirmuntt E.C."/>
            <person name="Katzourakis A."/>
            <person name="Burkitt-Gray L."/>
            <person name="Ray D.A."/>
            <person name="Sullivan K.A.M."/>
            <person name="Roscito J.G."/>
            <person name="Kirilenko B.M."/>
            <person name="Davalos L.M."/>
            <person name="Corthals A.P."/>
            <person name="Power M.L."/>
            <person name="Jones G."/>
            <person name="Ransome R.D."/>
            <person name="Dechmann D.K.N."/>
            <person name="Locatelli A.G."/>
            <person name="Puechmaille S.J."/>
            <person name="Fedrigo O."/>
            <person name="Jarvis E.D."/>
            <person name="Hiller M."/>
            <person name="Vernes S.C."/>
            <person name="Myers E.W."/>
            <person name="Teeling E.C."/>
        </authorList>
    </citation>
    <scope>NUCLEOTIDE SEQUENCE [LARGE SCALE GENOMIC DNA]</scope>
    <source>
        <strain evidence="1">MRouAeg1</strain>
        <tissue evidence="1">Muscle</tissue>
    </source>
</reference>
<protein>
    <submittedName>
        <fullName evidence="1">Uncharacterized protein</fullName>
    </submittedName>
</protein>
<keyword evidence="2" id="KW-1185">Reference proteome</keyword>